<evidence type="ECO:0000256" key="7">
    <source>
        <dbReference type="PROSITE-ProRule" id="PRU00042"/>
    </source>
</evidence>
<comment type="subcellular location">
    <subcellularLocation>
        <location evidence="1">Nucleus</location>
    </subcellularLocation>
</comment>
<proteinExistence type="predicted"/>
<evidence type="ECO:0000259" key="9">
    <source>
        <dbReference type="PROSITE" id="PS50157"/>
    </source>
</evidence>
<organism evidence="10 11">
    <name type="scientific">Rhodosorus marinus</name>
    <dbReference type="NCBI Taxonomy" id="101924"/>
    <lineage>
        <taxon>Eukaryota</taxon>
        <taxon>Rhodophyta</taxon>
        <taxon>Stylonematophyceae</taxon>
        <taxon>Stylonematales</taxon>
        <taxon>Stylonemataceae</taxon>
        <taxon>Rhodosorus</taxon>
    </lineage>
</organism>
<evidence type="ECO:0000256" key="8">
    <source>
        <dbReference type="SAM" id="MobiDB-lite"/>
    </source>
</evidence>
<dbReference type="PANTHER" id="PTHR16515">
    <property type="entry name" value="PR DOMAIN ZINC FINGER PROTEIN"/>
    <property type="match status" value="1"/>
</dbReference>
<dbReference type="GO" id="GO:0010468">
    <property type="term" value="P:regulation of gene expression"/>
    <property type="evidence" value="ECO:0007669"/>
    <property type="project" value="TreeGrafter"/>
</dbReference>
<dbReference type="FunFam" id="3.30.160.60:FF:000624">
    <property type="entry name" value="zinc finger protein 697"/>
    <property type="match status" value="1"/>
</dbReference>
<sequence length="230" mass="25934">MVGLCSRGTDAWSVLAGYVGNGALEGGAPVKNSVRMEGGDEEKDDFWRTVMGKGKGSEGTEEKVPEGQRHHQVRASSSTSGPLSAAVNQCPHCRANFSHRSSLYRHVRTVHQRAYPFECQSCQAAFGDSAALEKHVQVIHERRRPFQCTKCGSAFQQRAHLDGHMKTVHLKQRPYKCDRCDAAFGQKPHLSRHIRTVHEKIRPFECDKCELKFSEKRSLFNHKRVKHPES</sequence>
<dbReference type="GO" id="GO:0005634">
    <property type="term" value="C:nucleus"/>
    <property type="evidence" value="ECO:0007669"/>
    <property type="project" value="UniProtKB-SubCell"/>
</dbReference>
<keyword evidence="4 7" id="KW-0863">Zinc-finger</keyword>
<feature type="domain" description="C2H2-type" evidence="9">
    <location>
        <begin position="88"/>
        <end position="116"/>
    </location>
</feature>
<feature type="domain" description="C2H2-type" evidence="9">
    <location>
        <begin position="204"/>
        <end position="230"/>
    </location>
</feature>
<dbReference type="Gene3D" id="3.30.160.60">
    <property type="entry name" value="Classic Zinc Finger"/>
    <property type="match status" value="3"/>
</dbReference>
<dbReference type="InterPro" id="IPR050331">
    <property type="entry name" value="Zinc_finger"/>
</dbReference>
<evidence type="ECO:0000256" key="1">
    <source>
        <dbReference type="ARBA" id="ARBA00004123"/>
    </source>
</evidence>
<evidence type="ECO:0000313" key="11">
    <source>
        <dbReference type="Proteomes" id="UP001157974"/>
    </source>
</evidence>
<reference evidence="10 11" key="1">
    <citation type="journal article" date="2023" name="Nat. Commun.">
        <title>Origin of minicircular mitochondrial genomes in red algae.</title>
        <authorList>
            <person name="Lee Y."/>
            <person name="Cho C.H."/>
            <person name="Lee Y.M."/>
            <person name="Park S.I."/>
            <person name="Yang J.H."/>
            <person name="West J.A."/>
            <person name="Bhattacharya D."/>
            <person name="Yoon H.S."/>
        </authorList>
    </citation>
    <scope>NUCLEOTIDE SEQUENCE [LARGE SCALE GENOMIC DNA]</scope>
    <source>
        <strain evidence="10 11">CCMP1338</strain>
        <tissue evidence="10">Whole cell</tissue>
    </source>
</reference>
<dbReference type="SUPFAM" id="SSF57667">
    <property type="entry name" value="beta-beta-alpha zinc fingers"/>
    <property type="match status" value="3"/>
</dbReference>
<dbReference type="GO" id="GO:0008270">
    <property type="term" value="F:zinc ion binding"/>
    <property type="evidence" value="ECO:0007669"/>
    <property type="project" value="UniProtKB-KW"/>
</dbReference>
<feature type="domain" description="C2H2-type" evidence="9">
    <location>
        <begin position="117"/>
        <end position="145"/>
    </location>
</feature>
<feature type="compositionally biased region" description="Basic and acidic residues" evidence="8">
    <location>
        <begin position="55"/>
        <end position="69"/>
    </location>
</feature>
<dbReference type="SMART" id="SM00355">
    <property type="entry name" value="ZnF_C2H2"/>
    <property type="match status" value="5"/>
</dbReference>
<keyword evidence="2" id="KW-0479">Metal-binding</keyword>
<protein>
    <recommendedName>
        <fullName evidence="9">C2H2-type domain-containing protein</fullName>
    </recommendedName>
</protein>
<name>A0AAV8UUA3_9RHOD</name>
<dbReference type="PROSITE" id="PS50157">
    <property type="entry name" value="ZINC_FINGER_C2H2_2"/>
    <property type="match status" value="5"/>
</dbReference>
<keyword evidence="5" id="KW-0862">Zinc</keyword>
<dbReference type="PROSITE" id="PS00028">
    <property type="entry name" value="ZINC_FINGER_C2H2_1"/>
    <property type="match status" value="5"/>
</dbReference>
<dbReference type="Pfam" id="PF00096">
    <property type="entry name" value="zf-C2H2"/>
    <property type="match status" value="4"/>
</dbReference>
<evidence type="ECO:0000313" key="10">
    <source>
        <dbReference type="EMBL" id="KAJ8906123.1"/>
    </source>
</evidence>
<dbReference type="Proteomes" id="UP001157974">
    <property type="component" value="Unassembled WGS sequence"/>
</dbReference>
<keyword evidence="11" id="KW-1185">Reference proteome</keyword>
<evidence type="ECO:0000256" key="2">
    <source>
        <dbReference type="ARBA" id="ARBA00022723"/>
    </source>
</evidence>
<dbReference type="EMBL" id="JAMWBK010000004">
    <property type="protein sequence ID" value="KAJ8906123.1"/>
    <property type="molecule type" value="Genomic_DNA"/>
</dbReference>
<evidence type="ECO:0000256" key="6">
    <source>
        <dbReference type="ARBA" id="ARBA00023242"/>
    </source>
</evidence>
<evidence type="ECO:0000256" key="3">
    <source>
        <dbReference type="ARBA" id="ARBA00022737"/>
    </source>
</evidence>
<dbReference type="InterPro" id="IPR013087">
    <property type="entry name" value="Znf_C2H2_type"/>
</dbReference>
<dbReference type="PANTHER" id="PTHR16515:SF66">
    <property type="entry name" value="C2H2-TYPE DOMAIN-CONTAINING PROTEIN"/>
    <property type="match status" value="1"/>
</dbReference>
<accession>A0AAV8UUA3</accession>
<dbReference type="AlphaFoldDB" id="A0AAV8UUA3"/>
<feature type="domain" description="C2H2-type" evidence="9">
    <location>
        <begin position="175"/>
        <end position="203"/>
    </location>
</feature>
<dbReference type="InterPro" id="IPR036236">
    <property type="entry name" value="Znf_C2H2_sf"/>
</dbReference>
<gene>
    <name evidence="10" type="ORF">NDN08_002621</name>
</gene>
<comment type="caution">
    <text evidence="10">The sequence shown here is derived from an EMBL/GenBank/DDBJ whole genome shotgun (WGS) entry which is preliminary data.</text>
</comment>
<keyword evidence="3" id="KW-0677">Repeat</keyword>
<feature type="region of interest" description="Disordered" evidence="8">
    <location>
        <begin position="51"/>
        <end position="83"/>
    </location>
</feature>
<dbReference type="FunFam" id="3.30.160.60:FF:000446">
    <property type="entry name" value="Zinc finger protein"/>
    <property type="match status" value="1"/>
</dbReference>
<keyword evidence="6" id="KW-0539">Nucleus</keyword>
<evidence type="ECO:0000256" key="4">
    <source>
        <dbReference type="ARBA" id="ARBA00022771"/>
    </source>
</evidence>
<evidence type="ECO:0000256" key="5">
    <source>
        <dbReference type="ARBA" id="ARBA00022833"/>
    </source>
</evidence>
<feature type="domain" description="C2H2-type" evidence="9">
    <location>
        <begin position="146"/>
        <end position="174"/>
    </location>
</feature>